<comment type="subcellular location">
    <subcellularLocation>
        <location evidence="2">Cell membrane</location>
        <topology evidence="2">Multi-pass membrane protein</topology>
    </subcellularLocation>
</comment>
<feature type="transmembrane region" description="Helical" evidence="14">
    <location>
        <begin position="179"/>
        <end position="205"/>
    </location>
</feature>
<evidence type="ECO:0000259" key="15">
    <source>
        <dbReference type="PROSITE" id="PS50109"/>
    </source>
</evidence>
<dbReference type="PANTHER" id="PTHR34220:SF7">
    <property type="entry name" value="SENSOR HISTIDINE KINASE YPDA"/>
    <property type="match status" value="1"/>
</dbReference>
<feature type="transmembrane region" description="Helical" evidence="14">
    <location>
        <begin position="115"/>
        <end position="141"/>
    </location>
</feature>
<feature type="transmembrane region" description="Helical" evidence="14">
    <location>
        <begin position="153"/>
        <end position="173"/>
    </location>
</feature>
<keyword evidence="13 14" id="KW-0472">Membrane</keyword>
<evidence type="ECO:0000256" key="4">
    <source>
        <dbReference type="ARBA" id="ARBA00022475"/>
    </source>
</evidence>
<keyword evidence="12" id="KW-0902">Two-component regulatory system</keyword>
<dbReference type="SMART" id="SM00387">
    <property type="entry name" value="HATPase_c"/>
    <property type="match status" value="1"/>
</dbReference>
<feature type="domain" description="Histidine kinase" evidence="15">
    <location>
        <begin position="476"/>
        <end position="579"/>
    </location>
</feature>
<dbReference type="SUPFAM" id="SSF55874">
    <property type="entry name" value="ATPase domain of HSP90 chaperone/DNA topoisomerase II/histidine kinase"/>
    <property type="match status" value="1"/>
</dbReference>
<dbReference type="InterPro" id="IPR005467">
    <property type="entry name" value="His_kinase_dom"/>
</dbReference>
<keyword evidence="16" id="KW-0675">Receptor</keyword>
<evidence type="ECO:0000256" key="12">
    <source>
        <dbReference type="ARBA" id="ARBA00023012"/>
    </source>
</evidence>
<dbReference type="PANTHER" id="PTHR34220">
    <property type="entry name" value="SENSOR HISTIDINE KINASE YPDA"/>
    <property type="match status" value="1"/>
</dbReference>
<dbReference type="InterPro" id="IPR003018">
    <property type="entry name" value="GAF"/>
</dbReference>
<reference evidence="17" key="1">
    <citation type="journal article" date="2019" name="Int. J. Syst. Evol. Microbiol.">
        <title>The Global Catalogue of Microorganisms (GCM) 10K type strain sequencing project: providing services to taxonomists for standard genome sequencing and annotation.</title>
        <authorList>
            <consortium name="The Broad Institute Genomics Platform"/>
            <consortium name="The Broad Institute Genome Sequencing Center for Infectious Disease"/>
            <person name="Wu L."/>
            <person name="Ma J."/>
        </authorList>
    </citation>
    <scope>NUCLEOTIDE SEQUENCE [LARGE SCALE GENOMIC DNA]</scope>
    <source>
        <strain evidence="17">CGMCC 4.1621</strain>
    </source>
</reference>
<keyword evidence="17" id="KW-1185">Reference proteome</keyword>
<evidence type="ECO:0000256" key="2">
    <source>
        <dbReference type="ARBA" id="ARBA00004651"/>
    </source>
</evidence>
<keyword evidence="4" id="KW-1003">Cell membrane</keyword>
<feature type="transmembrane region" description="Helical" evidence="14">
    <location>
        <begin position="6"/>
        <end position="23"/>
    </location>
</feature>
<dbReference type="PROSITE" id="PS50109">
    <property type="entry name" value="HIS_KIN"/>
    <property type="match status" value="1"/>
</dbReference>
<keyword evidence="9" id="KW-0418">Kinase</keyword>
<dbReference type="Pfam" id="PF06580">
    <property type="entry name" value="His_kinase"/>
    <property type="match status" value="1"/>
</dbReference>
<evidence type="ECO:0000256" key="5">
    <source>
        <dbReference type="ARBA" id="ARBA00022553"/>
    </source>
</evidence>
<dbReference type="Pfam" id="PF01590">
    <property type="entry name" value="GAF"/>
    <property type="match status" value="1"/>
</dbReference>
<dbReference type="InterPro" id="IPR011620">
    <property type="entry name" value="Sig_transdc_His_kinase_LytS_TM"/>
</dbReference>
<organism evidence="16 17">
    <name type="scientific">Halobacillus seohaensis</name>
    <dbReference type="NCBI Taxonomy" id="447421"/>
    <lineage>
        <taxon>Bacteria</taxon>
        <taxon>Bacillati</taxon>
        <taxon>Bacillota</taxon>
        <taxon>Bacilli</taxon>
        <taxon>Bacillales</taxon>
        <taxon>Bacillaceae</taxon>
        <taxon>Halobacillus</taxon>
    </lineage>
</organism>
<dbReference type="Gene3D" id="3.30.450.40">
    <property type="match status" value="1"/>
</dbReference>
<sequence>MLILAMIERLGVIVMVAFVLTRLPFFRRLFDQQHSSINQRQRMLLVIIFGCFGIIGTYTGIIINPMENSIDHWTFVLNEDEALANSRVLGVVVAGLLGGWRIGVGAGVIAGVHRFFLGGFTSIACGIAAIVAGVISGIVSSKYKKSRIVTPKVALIVGGLAEAVQMLIILGVAKPFDHALALVQSIGIPMIIANGIGTAIFVLIIRSVIQEEERIGAFQSQKALRIANLTLTHMRKGLTTSSTAEVCSILHKEIPSLAVAMTNRNQILSHIGNGSDHHRHGYDIRTEATRQVIETGEGINVNKESIQCNHPTCRFQAAIIAPLKQKDKTIGTLKVYFSSEKMISPIMLELIQGLSTLLSHQLEIAEVEKHRAIAQESEIKALQAQVSPHFLFNAMNTIVSLIRTNPDRARKLLIALSSFFRQNLAGTTKNFSTLQEEVDHVKAYLAIEEARFFDRLDVSYDLDEEVLSARVPSMTLQPLIENAIKHGLKIKQADGKIRIEIRKNGASARVRIEDNGVGIQSDRLLQLLNESVTSENGTGIGLYNVNARLIKMISEHSNLLIESTIDKGTIITFSVPIKEQEVERSDVKDGAKNYYN</sequence>
<evidence type="ECO:0000256" key="9">
    <source>
        <dbReference type="ARBA" id="ARBA00022777"/>
    </source>
</evidence>
<dbReference type="InterPro" id="IPR036890">
    <property type="entry name" value="HATPase_C_sf"/>
</dbReference>
<evidence type="ECO:0000313" key="16">
    <source>
        <dbReference type="EMBL" id="MFC7063505.1"/>
    </source>
</evidence>
<gene>
    <name evidence="16" type="ORF">ACFQIC_16965</name>
</gene>
<evidence type="ECO:0000256" key="7">
    <source>
        <dbReference type="ARBA" id="ARBA00022692"/>
    </source>
</evidence>
<dbReference type="InterPro" id="IPR029016">
    <property type="entry name" value="GAF-like_dom_sf"/>
</dbReference>
<evidence type="ECO:0000256" key="11">
    <source>
        <dbReference type="ARBA" id="ARBA00022989"/>
    </source>
</evidence>
<keyword evidence="10" id="KW-0067">ATP-binding</keyword>
<dbReference type="Pfam" id="PF02518">
    <property type="entry name" value="HATPase_c"/>
    <property type="match status" value="1"/>
</dbReference>
<evidence type="ECO:0000256" key="14">
    <source>
        <dbReference type="SAM" id="Phobius"/>
    </source>
</evidence>
<evidence type="ECO:0000256" key="8">
    <source>
        <dbReference type="ARBA" id="ARBA00022741"/>
    </source>
</evidence>
<evidence type="ECO:0000256" key="3">
    <source>
        <dbReference type="ARBA" id="ARBA00012438"/>
    </source>
</evidence>
<comment type="caution">
    <text evidence="16">The sequence shown here is derived from an EMBL/GenBank/DDBJ whole genome shotgun (WGS) entry which is preliminary data.</text>
</comment>
<dbReference type="SUPFAM" id="SSF55781">
    <property type="entry name" value="GAF domain-like"/>
    <property type="match status" value="1"/>
</dbReference>
<dbReference type="Pfam" id="PF07694">
    <property type="entry name" value="5TM-5TMR_LYT"/>
    <property type="match status" value="1"/>
</dbReference>
<evidence type="ECO:0000256" key="13">
    <source>
        <dbReference type="ARBA" id="ARBA00023136"/>
    </source>
</evidence>
<protein>
    <recommendedName>
        <fullName evidence="3">histidine kinase</fullName>
        <ecNumber evidence="3">2.7.13.3</ecNumber>
    </recommendedName>
</protein>
<evidence type="ECO:0000256" key="6">
    <source>
        <dbReference type="ARBA" id="ARBA00022679"/>
    </source>
</evidence>
<keyword evidence="5" id="KW-0597">Phosphoprotein</keyword>
<dbReference type="InterPro" id="IPR003594">
    <property type="entry name" value="HATPase_dom"/>
</dbReference>
<evidence type="ECO:0000256" key="10">
    <source>
        <dbReference type="ARBA" id="ARBA00022840"/>
    </source>
</evidence>
<name>A0ABW2EMJ2_9BACI</name>
<dbReference type="EMBL" id="JBHSZV010000047">
    <property type="protein sequence ID" value="MFC7063505.1"/>
    <property type="molecule type" value="Genomic_DNA"/>
</dbReference>
<dbReference type="InterPro" id="IPR010559">
    <property type="entry name" value="Sig_transdc_His_kin_internal"/>
</dbReference>
<keyword evidence="6" id="KW-0808">Transferase</keyword>
<comment type="catalytic activity">
    <reaction evidence="1">
        <text>ATP + protein L-histidine = ADP + protein N-phospho-L-histidine.</text>
        <dbReference type="EC" id="2.7.13.3"/>
    </reaction>
</comment>
<dbReference type="Gene3D" id="3.30.565.10">
    <property type="entry name" value="Histidine kinase-like ATPase, C-terminal domain"/>
    <property type="match status" value="1"/>
</dbReference>
<keyword evidence="7 14" id="KW-0812">Transmembrane</keyword>
<dbReference type="Proteomes" id="UP001596410">
    <property type="component" value="Unassembled WGS sequence"/>
</dbReference>
<dbReference type="EC" id="2.7.13.3" evidence="3"/>
<evidence type="ECO:0000313" key="17">
    <source>
        <dbReference type="Proteomes" id="UP001596410"/>
    </source>
</evidence>
<accession>A0ABW2EMJ2</accession>
<dbReference type="RefSeq" id="WP_390217492.1">
    <property type="nucleotide sequence ID" value="NZ_JBHSZV010000047.1"/>
</dbReference>
<dbReference type="InterPro" id="IPR050640">
    <property type="entry name" value="Bact_2-comp_sensor_kinase"/>
</dbReference>
<proteinExistence type="predicted"/>
<keyword evidence="8" id="KW-0547">Nucleotide-binding</keyword>
<keyword evidence="11 14" id="KW-1133">Transmembrane helix</keyword>
<feature type="transmembrane region" description="Helical" evidence="14">
    <location>
        <begin position="44"/>
        <end position="63"/>
    </location>
</feature>
<evidence type="ECO:0000256" key="1">
    <source>
        <dbReference type="ARBA" id="ARBA00000085"/>
    </source>
</evidence>